<dbReference type="EMBL" id="PKPP01013533">
    <property type="protein sequence ID" value="PWA40805.1"/>
    <property type="molecule type" value="Genomic_DNA"/>
</dbReference>
<evidence type="ECO:0000313" key="3">
    <source>
        <dbReference type="EMBL" id="PWA40805.1"/>
    </source>
</evidence>
<gene>
    <name evidence="3" type="ORF">CTI12_AA559600</name>
</gene>
<organism evidence="3 4">
    <name type="scientific">Artemisia annua</name>
    <name type="common">Sweet wormwood</name>
    <dbReference type="NCBI Taxonomy" id="35608"/>
    <lineage>
        <taxon>Eukaryota</taxon>
        <taxon>Viridiplantae</taxon>
        <taxon>Streptophyta</taxon>
        <taxon>Embryophyta</taxon>
        <taxon>Tracheophyta</taxon>
        <taxon>Spermatophyta</taxon>
        <taxon>Magnoliopsida</taxon>
        <taxon>eudicotyledons</taxon>
        <taxon>Gunneridae</taxon>
        <taxon>Pentapetalae</taxon>
        <taxon>asterids</taxon>
        <taxon>campanulids</taxon>
        <taxon>Asterales</taxon>
        <taxon>Asteraceae</taxon>
        <taxon>Asteroideae</taxon>
        <taxon>Anthemideae</taxon>
        <taxon>Artemisiinae</taxon>
        <taxon>Artemisia</taxon>
    </lineage>
</organism>
<dbReference type="Pfam" id="PF02704">
    <property type="entry name" value="GASA"/>
    <property type="match status" value="1"/>
</dbReference>
<sequence>MASYSNLLSILLISIFLLSVSQVSFSSLTEDDTEAQAQQLQVVKGPNRRLFAFVDCGNACAIRCGKHSRPNVCTRACGTCCQRCKCVPPGTHGNREMCGSCYTDMLTHGNKPKCP</sequence>
<reference evidence="3 4" key="1">
    <citation type="journal article" date="2018" name="Mol. Plant">
        <title>The genome of Artemisia annua provides insight into the evolution of Asteraceae family and artemisinin biosynthesis.</title>
        <authorList>
            <person name="Shen Q."/>
            <person name="Zhang L."/>
            <person name="Liao Z."/>
            <person name="Wang S."/>
            <person name="Yan T."/>
            <person name="Shi P."/>
            <person name="Liu M."/>
            <person name="Fu X."/>
            <person name="Pan Q."/>
            <person name="Wang Y."/>
            <person name="Lv Z."/>
            <person name="Lu X."/>
            <person name="Zhang F."/>
            <person name="Jiang W."/>
            <person name="Ma Y."/>
            <person name="Chen M."/>
            <person name="Hao X."/>
            <person name="Li L."/>
            <person name="Tang Y."/>
            <person name="Lv G."/>
            <person name="Zhou Y."/>
            <person name="Sun X."/>
            <person name="Brodelius P.E."/>
            <person name="Rose J.K.C."/>
            <person name="Tang K."/>
        </authorList>
    </citation>
    <scope>NUCLEOTIDE SEQUENCE [LARGE SCALE GENOMIC DNA]</scope>
    <source>
        <strain evidence="4">cv. Huhao1</strain>
        <tissue evidence="3">Leaf</tissue>
    </source>
</reference>
<dbReference type="AlphaFoldDB" id="A0A2U1KVN3"/>
<protein>
    <submittedName>
        <fullName evidence="3">Gibberellin-regulated protein 3</fullName>
    </submittedName>
</protein>
<accession>A0A2U1KVN3</accession>
<dbReference type="PANTHER" id="PTHR23201:SF18">
    <property type="entry name" value="GIBBERELLIN-REGULATED PROTEIN 2-RELATED"/>
    <property type="match status" value="1"/>
</dbReference>
<proteinExistence type="inferred from homology"/>
<dbReference type="Proteomes" id="UP000245207">
    <property type="component" value="Unassembled WGS sequence"/>
</dbReference>
<name>A0A2U1KVN3_ARTAN</name>
<comment type="caution">
    <text evidence="3">The sequence shown here is derived from an EMBL/GenBank/DDBJ whole genome shotgun (WGS) entry which is preliminary data.</text>
</comment>
<feature type="chain" id="PRO_5015508460" evidence="2">
    <location>
        <begin position="23"/>
        <end position="115"/>
    </location>
</feature>
<dbReference type="STRING" id="35608.A0A2U1KVN3"/>
<dbReference type="InterPro" id="IPR003854">
    <property type="entry name" value="GASA"/>
</dbReference>
<evidence type="ECO:0000256" key="2">
    <source>
        <dbReference type="SAM" id="SignalP"/>
    </source>
</evidence>
<keyword evidence="4" id="KW-1185">Reference proteome</keyword>
<dbReference type="OrthoDB" id="1850441at2759"/>
<feature type="signal peptide" evidence="2">
    <location>
        <begin position="1"/>
        <end position="22"/>
    </location>
</feature>
<comment type="similarity">
    <text evidence="1">Belongs to the GASA family.</text>
</comment>
<evidence type="ECO:0000313" key="4">
    <source>
        <dbReference type="Proteomes" id="UP000245207"/>
    </source>
</evidence>
<dbReference type="PANTHER" id="PTHR23201">
    <property type="entry name" value="EXTENSIN, PROLINE-RICH PROTEIN"/>
    <property type="match status" value="1"/>
</dbReference>
<evidence type="ECO:0000256" key="1">
    <source>
        <dbReference type="ARBA" id="ARBA00010582"/>
    </source>
</evidence>
<keyword evidence="2" id="KW-0732">Signal</keyword>